<sequence length="287" mass="31590">MLWFFLALSTAFFSSLKDVLGKRTLKNIDVPIVAWSWSFFTALVLLPMQVVGGIPDLGSQFWVALAVGSVLNAIAFLLYIQAISTSDLSLCLPLIAFSPLFMAITSPIIVGEWLSWADGLGIGLIVGGSYLLNLQDRKRGYFAPFQALVSEPGPKLMLLVAFLWSITANVDKVGVQNSSPLFWSFAVFSAISLWQFPLLFSHSKNPGGQIVQHWLQLSLMGLCTAIAVLFQMQALKLTLVVQVIAIKRTSVLFGVLWGKFLFHESGIRDRFWGATTMLLGVVLMTLL</sequence>
<feature type="transmembrane region" description="Helical" evidence="2">
    <location>
        <begin position="86"/>
        <end position="106"/>
    </location>
</feature>
<keyword evidence="5" id="KW-1185">Reference proteome</keyword>
<feature type="transmembrane region" description="Helical" evidence="2">
    <location>
        <begin position="213"/>
        <end position="230"/>
    </location>
</feature>
<feature type="transmembrane region" description="Helical" evidence="2">
    <location>
        <begin position="182"/>
        <end position="201"/>
    </location>
</feature>
<keyword evidence="2" id="KW-0812">Transmembrane</keyword>
<comment type="similarity">
    <text evidence="1">Belongs to the EamA transporter family.</text>
</comment>
<evidence type="ECO:0000256" key="2">
    <source>
        <dbReference type="SAM" id="Phobius"/>
    </source>
</evidence>
<dbReference type="Gene3D" id="1.10.3730.20">
    <property type="match status" value="1"/>
</dbReference>
<feature type="transmembrane region" description="Helical" evidence="2">
    <location>
        <begin position="61"/>
        <end position="80"/>
    </location>
</feature>
<protein>
    <submittedName>
        <fullName evidence="4">EamA family transporter</fullName>
    </submittedName>
</protein>
<evidence type="ECO:0000313" key="4">
    <source>
        <dbReference type="EMBL" id="MBO0349033.1"/>
    </source>
</evidence>
<keyword evidence="2" id="KW-1133">Transmembrane helix</keyword>
<dbReference type="InterPro" id="IPR000620">
    <property type="entry name" value="EamA_dom"/>
</dbReference>
<keyword evidence="2" id="KW-0472">Membrane</keyword>
<dbReference type="Proteomes" id="UP000664844">
    <property type="component" value="Unassembled WGS sequence"/>
</dbReference>
<feature type="transmembrane region" description="Helical" evidence="2">
    <location>
        <begin position="113"/>
        <end position="132"/>
    </location>
</feature>
<name>A0ABS3FPR1_9CYAN</name>
<dbReference type="PANTHER" id="PTHR22911">
    <property type="entry name" value="ACYL-MALONYL CONDENSING ENZYME-RELATED"/>
    <property type="match status" value="1"/>
</dbReference>
<dbReference type="Pfam" id="PF00892">
    <property type="entry name" value="EamA"/>
    <property type="match status" value="2"/>
</dbReference>
<feature type="domain" description="EamA" evidence="3">
    <location>
        <begin position="156"/>
        <end position="285"/>
    </location>
</feature>
<feature type="transmembrane region" description="Helical" evidence="2">
    <location>
        <begin position="237"/>
        <end position="258"/>
    </location>
</feature>
<feature type="transmembrane region" description="Helical" evidence="2">
    <location>
        <begin position="33"/>
        <end position="54"/>
    </location>
</feature>
<organism evidence="4 5">
    <name type="scientific">Phormidium pseudopriestleyi FRX01</name>
    <dbReference type="NCBI Taxonomy" id="1759528"/>
    <lineage>
        <taxon>Bacteria</taxon>
        <taxon>Bacillati</taxon>
        <taxon>Cyanobacteriota</taxon>
        <taxon>Cyanophyceae</taxon>
        <taxon>Oscillatoriophycideae</taxon>
        <taxon>Oscillatoriales</taxon>
        <taxon>Oscillatoriaceae</taxon>
        <taxon>Phormidium</taxon>
    </lineage>
</organism>
<evidence type="ECO:0000259" key="3">
    <source>
        <dbReference type="Pfam" id="PF00892"/>
    </source>
</evidence>
<reference evidence="4 5" key="1">
    <citation type="submission" date="2021-03" db="EMBL/GenBank/DDBJ databases">
        <title>Metabolic Capacity of the Antarctic Cyanobacterium Phormidium pseudopriestleyi that Sustains Oxygenic Photosynthesis in the Presence of Hydrogen Sulfide.</title>
        <authorList>
            <person name="Lumian J.E."/>
            <person name="Jungblut A.D."/>
            <person name="Dillon M.L."/>
            <person name="Hawes I."/>
            <person name="Doran P.T."/>
            <person name="Mackey T.J."/>
            <person name="Dick G.J."/>
            <person name="Grettenberger C.L."/>
            <person name="Sumner D.Y."/>
        </authorList>
    </citation>
    <scope>NUCLEOTIDE SEQUENCE [LARGE SCALE GENOMIC DNA]</scope>
    <source>
        <strain evidence="4 5">FRX01</strain>
    </source>
</reference>
<evidence type="ECO:0000256" key="1">
    <source>
        <dbReference type="ARBA" id="ARBA00007362"/>
    </source>
</evidence>
<gene>
    <name evidence="4" type="ORF">J0895_07950</name>
</gene>
<comment type="caution">
    <text evidence="4">The sequence shown here is derived from an EMBL/GenBank/DDBJ whole genome shotgun (WGS) entry which is preliminary data.</text>
</comment>
<feature type="domain" description="EamA" evidence="3">
    <location>
        <begin position="2"/>
        <end position="133"/>
    </location>
</feature>
<dbReference type="RefSeq" id="WP_207087566.1">
    <property type="nucleotide sequence ID" value="NZ_JAFLQW010000219.1"/>
</dbReference>
<feature type="transmembrane region" description="Helical" evidence="2">
    <location>
        <begin position="152"/>
        <end position="170"/>
    </location>
</feature>
<dbReference type="SUPFAM" id="SSF103481">
    <property type="entry name" value="Multidrug resistance efflux transporter EmrE"/>
    <property type="match status" value="2"/>
</dbReference>
<proteinExistence type="inferred from homology"/>
<dbReference type="EMBL" id="JAFLQW010000219">
    <property type="protein sequence ID" value="MBO0349033.1"/>
    <property type="molecule type" value="Genomic_DNA"/>
</dbReference>
<evidence type="ECO:0000313" key="5">
    <source>
        <dbReference type="Proteomes" id="UP000664844"/>
    </source>
</evidence>
<accession>A0ABS3FPR1</accession>
<dbReference type="PANTHER" id="PTHR22911:SF137">
    <property type="entry name" value="SOLUTE CARRIER FAMILY 35 MEMBER G2-RELATED"/>
    <property type="match status" value="1"/>
</dbReference>
<dbReference type="InterPro" id="IPR037185">
    <property type="entry name" value="EmrE-like"/>
</dbReference>